<dbReference type="STRING" id="36087.A0A077YVP1"/>
<evidence type="ECO:0000256" key="3">
    <source>
        <dbReference type="ARBA" id="ARBA00023274"/>
    </source>
</evidence>
<reference evidence="5" key="1">
    <citation type="submission" date="2014-01" db="EMBL/GenBank/DDBJ databases">
        <authorList>
            <person name="Aslett M."/>
        </authorList>
    </citation>
    <scope>NUCLEOTIDE SEQUENCE</scope>
</reference>
<dbReference type="PANTHER" id="PTHR19836">
    <property type="entry name" value="30S RIBOSOMAL PROTEIN S14"/>
    <property type="match status" value="1"/>
</dbReference>
<dbReference type="Pfam" id="PF00253">
    <property type="entry name" value="Ribosomal_S14"/>
    <property type="match status" value="1"/>
</dbReference>
<reference evidence="5" key="2">
    <citation type="submission" date="2014-03" db="EMBL/GenBank/DDBJ databases">
        <title>The whipworm genome and dual-species transcriptomics of an intimate host-pathogen interaction.</title>
        <authorList>
            <person name="Foth B.J."/>
            <person name="Tsai I.J."/>
            <person name="Reid A.J."/>
            <person name="Bancroft A.J."/>
            <person name="Nichol S."/>
            <person name="Tracey A."/>
            <person name="Holroyd N."/>
            <person name="Cotton J.A."/>
            <person name="Stanley E.J."/>
            <person name="Zarowiecki M."/>
            <person name="Liu J.Z."/>
            <person name="Huckvale T."/>
            <person name="Cooper P.J."/>
            <person name="Grencis R.K."/>
            <person name="Berriman M."/>
        </authorList>
    </citation>
    <scope>NUCLEOTIDE SEQUENCE [LARGE SCALE GENOMIC DNA]</scope>
</reference>
<dbReference type="Gene3D" id="1.10.287.1480">
    <property type="match status" value="1"/>
</dbReference>
<name>A0A077YVP1_TRITR</name>
<evidence type="ECO:0000256" key="1">
    <source>
        <dbReference type="ARBA" id="ARBA00009083"/>
    </source>
</evidence>
<evidence type="ECO:0000313" key="5">
    <source>
        <dbReference type="EMBL" id="CDW51846.1"/>
    </source>
</evidence>
<organism evidence="5 6">
    <name type="scientific">Trichuris trichiura</name>
    <name type="common">Whipworm</name>
    <name type="synonym">Trichocephalus trichiurus</name>
    <dbReference type="NCBI Taxonomy" id="36087"/>
    <lineage>
        <taxon>Eukaryota</taxon>
        <taxon>Metazoa</taxon>
        <taxon>Ecdysozoa</taxon>
        <taxon>Nematoda</taxon>
        <taxon>Enoplea</taxon>
        <taxon>Dorylaimia</taxon>
        <taxon>Trichinellida</taxon>
        <taxon>Trichuridae</taxon>
        <taxon>Trichuris</taxon>
    </lineage>
</organism>
<dbReference type="InterPro" id="IPR001209">
    <property type="entry name" value="Ribosomal_uS14"/>
</dbReference>
<keyword evidence="6" id="KW-1185">Reference proteome</keyword>
<dbReference type="EMBL" id="HG805810">
    <property type="protein sequence ID" value="CDW51846.1"/>
    <property type="molecule type" value="Genomic_DNA"/>
</dbReference>
<dbReference type="GO" id="GO:0003735">
    <property type="term" value="F:structural constituent of ribosome"/>
    <property type="evidence" value="ECO:0007669"/>
    <property type="project" value="InterPro"/>
</dbReference>
<protein>
    <recommendedName>
        <fullName evidence="4">28S ribosomal protein S14, mitochondrial</fullName>
    </recommendedName>
</protein>
<dbReference type="OrthoDB" id="413436at2759"/>
<keyword evidence="3" id="KW-0687">Ribonucleoprotein</keyword>
<sequence>MVRLDWWNCGQRHTSWAKWGMLRDWRRRKLVAQYSDLRTRMKAIAKNDVLPTAIKKEMEKELNSLPRHSDPNYLKNTCQMTGRRRGNVTRYRLSRFIFRDMADHGKLSGVIRAKWS</sequence>
<dbReference type="GO" id="GO:0005763">
    <property type="term" value="C:mitochondrial small ribosomal subunit"/>
    <property type="evidence" value="ECO:0007669"/>
    <property type="project" value="TreeGrafter"/>
</dbReference>
<dbReference type="AlphaFoldDB" id="A0A077YVP1"/>
<proteinExistence type="inferred from homology"/>
<dbReference type="SUPFAM" id="SSF57716">
    <property type="entry name" value="Glucocorticoid receptor-like (DNA-binding domain)"/>
    <property type="match status" value="1"/>
</dbReference>
<gene>
    <name evidence="5" type="ORF">TTRE_0000010501</name>
</gene>
<evidence type="ECO:0000256" key="4">
    <source>
        <dbReference type="ARBA" id="ARBA00083755"/>
    </source>
</evidence>
<dbReference type="PANTHER" id="PTHR19836:SF19">
    <property type="entry name" value="SMALL RIBOSOMAL SUBUNIT PROTEIN US14M"/>
    <property type="match status" value="1"/>
</dbReference>
<evidence type="ECO:0000313" key="6">
    <source>
        <dbReference type="Proteomes" id="UP000030665"/>
    </source>
</evidence>
<keyword evidence="2" id="KW-0689">Ribosomal protein</keyword>
<accession>A0A077YVP1</accession>
<dbReference type="FunFam" id="1.10.287.1480:FF:000001">
    <property type="entry name" value="30S ribosomal protein S14"/>
    <property type="match status" value="1"/>
</dbReference>
<evidence type="ECO:0000256" key="2">
    <source>
        <dbReference type="ARBA" id="ARBA00022980"/>
    </source>
</evidence>
<dbReference type="GO" id="GO:0006412">
    <property type="term" value="P:translation"/>
    <property type="evidence" value="ECO:0007669"/>
    <property type="project" value="InterPro"/>
</dbReference>
<comment type="similarity">
    <text evidence="1">Belongs to the universal ribosomal protein uS14 family.</text>
</comment>
<dbReference type="Proteomes" id="UP000030665">
    <property type="component" value="Unassembled WGS sequence"/>
</dbReference>